<feature type="chain" id="PRO_5021804375" evidence="1">
    <location>
        <begin position="19"/>
        <end position="237"/>
    </location>
</feature>
<gene>
    <name evidence="2" type="ORF">HG66A1_29740</name>
</gene>
<keyword evidence="3" id="KW-1185">Reference proteome</keyword>
<dbReference type="RefSeq" id="WP_145185054.1">
    <property type="nucleotide sequence ID" value="NZ_CP036266.1"/>
</dbReference>
<keyword evidence="1" id="KW-0732">Signal</keyword>
<reference evidence="2 3" key="1">
    <citation type="submission" date="2019-02" db="EMBL/GenBank/DDBJ databases">
        <title>Deep-cultivation of Planctomycetes and their phenomic and genomic characterization uncovers novel biology.</title>
        <authorList>
            <person name="Wiegand S."/>
            <person name="Jogler M."/>
            <person name="Boedeker C."/>
            <person name="Pinto D."/>
            <person name="Vollmers J."/>
            <person name="Rivas-Marin E."/>
            <person name="Kohn T."/>
            <person name="Peeters S.H."/>
            <person name="Heuer A."/>
            <person name="Rast P."/>
            <person name="Oberbeckmann S."/>
            <person name="Bunk B."/>
            <person name="Jeske O."/>
            <person name="Meyerdierks A."/>
            <person name="Storesund J.E."/>
            <person name="Kallscheuer N."/>
            <person name="Luecker S."/>
            <person name="Lage O.M."/>
            <person name="Pohl T."/>
            <person name="Merkel B.J."/>
            <person name="Hornburger P."/>
            <person name="Mueller R.-W."/>
            <person name="Bruemmer F."/>
            <person name="Labrenz M."/>
            <person name="Spormann A.M."/>
            <person name="Op den Camp H."/>
            <person name="Overmann J."/>
            <person name="Amann R."/>
            <person name="Jetten M.S.M."/>
            <person name="Mascher T."/>
            <person name="Medema M.H."/>
            <person name="Devos D.P."/>
            <person name="Kaster A.-K."/>
            <person name="Ovreas L."/>
            <person name="Rohde M."/>
            <person name="Galperin M.Y."/>
            <person name="Jogler C."/>
        </authorList>
    </citation>
    <scope>NUCLEOTIDE SEQUENCE [LARGE SCALE GENOMIC DNA]</scope>
    <source>
        <strain evidence="2 3">HG66A1</strain>
    </source>
</reference>
<protein>
    <submittedName>
        <fullName evidence="2">Uncharacterized protein</fullName>
    </submittedName>
</protein>
<evidence type="ECO:0000313" key="3">
    <source>
        <dbReference type="Proteomes" id="UP000320421"/>
    </source>
</evidence>
<name>A0A517PP70_9PLAN</name>
<accession>A0A517PP70</accession>
<proteinExistence type="predicted"/>
<feature type="signal peptide" evidence="1">
    <location>
        <begin position="1"/>
        <end position="18"/>
    </location>
</feature>
<dbReference type="EMBL" id="CP036266">
    <property type="protein sequence ID" value="QDT21175.1"/>
    <property type="molecule type" value="Genomic_DNA"/>
</dbReference>
<organism evidence="2 3">
    <name type="scientific">Gimesia chilikensis</name>
    <dbReference type="NCBI Taxonomy" id="2605989"/>
    <lineage>
        <taxon>Bacteria</taxon>
        <taxon>Pseudomonadati</taxon>
        <taxon>Planctomycetota</taxon>
        <taxon>Planctomycetia</taxon>
        <taxon>Planctomycetales</taxon>
        <taxon>Planctomycetaceae</taxon>
        <taxon>Gimesia</taxon>
    </lineage>
</organism>
<dbReference type="AlphaFoldDB" id="A0A517PP70"/>
<dbReference type="Proteomes" id="UP000320421">
    <property type="component" value="Chromosome"/>
</dbReference>
<evidence type="ECO:0000256" key="1">
    <source>
        <dbReference type="SAM" id="SignalP"/>
    </source>
</evidence>
<sequence length="237" mass="26388" precursor="true">MYRILFITVCLLPVSVQAQPHTIIQVCGNHYVSPEDFAADLKAQNNSVTREEIDTEYHNFLESIRSEQRGQMMTLKDLIKRHGVNAVYVEGVTEKNVNELLRLVHSVKNGAAIQRVSSDFVELGAAGRLIVSGELQTLLPAEESAAYEASNPANSGGPLEFAKKIEFDKNANERREDAIVRNLLKAEGTAVILLGKDHNLRDNLNRLGASCKYIKTGRVDVKQSSSVFKRRQDLLVK</sequence>
<dbReference type="OrthoDB" id="272889at2"/>
<evidence type="ECO:0000313" key="2">
    <source>
        <dbReference type="EMBL" id="QDT21175.1"/>
    </source>
</evidence>